<evidence type="ECO:0000313" key="1">
    <source>
        <dbReference type="EMBL" id="KAI4351336.1"/>
    </source>
</evidence>
<dbReference type="EMBL" id="CM039428">
    <property type="protein sequence ID" value="KAI4351336.1"/>
    <property type="molecule type" value="Genomic_DNA"/>
</dbReference>
<proteinExistence type="predicted"/>
<name>A0ACB9PS67_BAUVA</name>
<gene>
    <name evidence="1" type="ORF">L6164_005711</name>
</gene>
<reference evidence="1 2" key="1">
    <citation type="journal article" date="2022" name="DNA Res.">
        <title>Chromosomal-level genome assembly of the orchid tree Bauhinia variegata (Leguminosae; Cercidoideae) supports the allotetraploid origin hypothesis of Bauhinia.</title>
        <authorList>
            <person name="Zhong Y."/>
            <person name="Chen Y."/>
            <person name="Zheng D."/>
            <person name="Pang J."/>
            <person name="Liu Y."/>
            <person name="Luo S."/>
            <person name="Meng S."/>
            <person name="Qian L."/>
            <person name="Wei D."/>
            <person name="Dai S."/>
            <person name="Zhou R."/>
        </authorList>
    </citation>
    <scope>NUCLEOTIDE SEQUENCE [LARGE SCALE GENOMIC DNA]</scope>
    <source>
        <strain evidence="1">BV-YZ2020</strain>
    </source>
</reference>
<dbReference type="Proteomes" id="UP000828941">
    <property type="component" value="Chromosome 3"/>
</dbReference>
<protein>
    <submittedName>
        <fullName evidence="1">Uncharacterized protein</fullName>
    </submittedName>
</protein>
<evidence type="ECO:0000313" key="2">
    <source>
        <dbReference type="Proteomes" id="UP000828941"/>
    </source>
</evidence>
<accession>A0ACB9PS67</accession>
<organism evidence="1 2">
    <name type="scientific">Bauhinia variegata</name>
    <name type="common">Purple orchid tree</name>
    <name type="synonym">Phanera variegata</name>
    <dbReference type="NCBI Taxonomy" id="167791"/>
    <lineage>
        <taxon>Eukaryota</taxon>
        <taxon>Viridiplantae</taxon>
        <taxon>Streptophyta</taxon>
        <taxon>Embryophyta</taxon>
        <taxon>Tracheophyta</taxon>
        <taxon>Spermatophyta</taxon>
        <taxon>Magnoliopsida</taxon>
        <taxon>eudicotyledons</taxon>
        <taxon>Gunneridae</taxon>
        <taxon>Pentapetalae</taxon>
        <taxon>rosids</taxon>
        <taxon>fabids</taxon>
        <taxon>Fabales</taxon>
        <taxon>Fabaceae</taxon>
        <taxon>Cercidoideae</taxon>
        <taxon>Cercideae</taxon>
        <taxon>Bauhiniinae</taxon>
        <taxon>Bauhinia</taxon>
    </lineage>
</organism>
<sequence>MAPNCRIFPLFPSLLLFFFTFKKALAGDPDIISDFTVPQNDTVDGSFFTYTGLRGILAQNPESFKATKVTLVELPAINGQSISYAVFQYPAGSVNPPHTHPRAAELLFLLSGCLQVGFVDTKRTLYKQTLQAGDVFIFPKGLIHYQYNPKPVPAVAIAAFGSANAGTVSVPISVFGTGIDEVILAKAFKIDNDIVKKIKAGLNMS</sequence>
<comment type="caution">
    <text evidence="1">The sequence shown here is derived from an EMBL/GenBank/DDBJ whole genome shotgun (WGS) entry which is preliminary data.</text>
</comment>
<keyword evidence="2" id="KW-1185">Reference proteome</keyword>